<reference evidence="2 3" key="1">
    <citation type="journal article" date="2019" name="bioRxiv">
        <title>Bacteria contribute to plant secondary compound degradation in a generalist herbivore system.</title>
        <authorList>
            <person name="Francoeur C.B."/>
            <person name="Khadempour L."/>
            <person name="Moreira-Soto R.D."/>
            <person name="Gotting K."/>
            <person name="Book A.J."/>
            <person name="Pinto-Tomas A.A."/>
            <person name="Keefover-Ring K."/>
            <person name="Currie C.R."/>
        </authorList>
    </citation>
    <scope>NUCLEOTIDE SEQUENCE [LARGE SCALE GENOMIC DNA]</scope>
    <source>
        <strain evidence="2">Acro-835</strain>
    </source>
</reference>
<evidence type="ECO:0000313" key="3">
    <source>
        <dbReference type="Proteomes" id="UP001515683"/>
    </source>
</evidence>
<feature type="transmembrane region" description="Helical" evidence="1">
    <location>
        <begin position="6"/>
        <end position="25"/>
    </location>
</feature>
<organism evidence="2 3">
    <name type="scientific">Candidatus Pantoea multigeneris</name>
    <dbReference type="NCBI Taxonomy" id="2608357"/>
    <lineage>
        <taxon>Bacteria</taxon>
        <taxon>Pseudomonadati</taxon>
        <taxon>Pseudomonadota</taxon>
        <taxon>Gammaproteobacteria</taxon>
        <taxon>Enterobacterales</taxon>
        <taxon>Erwiniaceae</taxon>
        <taxon>Pantoea</taxon>
    </lineage>
</organism>
<accession>A0ABX0RCY9</accession>
<dbReference type="Proteomes" id="UP001515683">
    <property type="component" value="Unassembled WGS sequence"/>
</dbReference>
<keyword evidence="1" id="KW-1133">Transmembrane helix</keyword>
<gene>
    <name evidence="2" type="ORF">F3J40_16670</name>
</gene>
<protein>
    <submittedName>
        <fullName evidence="2">DUF2509 family protein</fullName>
    </submittedName>
</protein>
<dbReference type="RefSeq" id="WP_167016369.1">
    <property type="nucleotide sequence ID" value="NZ_VWXF01000007.1"/>
</dbReference>
<evidence type="ECO:0000313" key="2">
    <source>
        <dbReference type="EMBL" id="NIF23221.1"/>
    </source>
</evidence>
<proteinExistence type="predicted"/>
<name>A0ABX0RCY9_9GAMM</name>
<keyword evidence="3" id="KW-1185">Reference proteome</keyword>
<dbReference type="EMBL" id="VWXF01000007">
    <property type="protein sequence ID" value="NIF23221.1"/>
    <property type="molecule type" value="Genomic_DNA"/>
</dbReference>
<dbReference type="InterPro" id="IPR019652">
    <property type="entry name" value="DUF2509"/>
</dbReference>
<keyword evidence="1" id="KW-0812">Transmembrane</keyword>
<dbReference type="Pfam" id="PF10713">
    <property type="entry name" value="DUF2509"/>
    <property type="match status" value="1"/>
</dbReference>
<sequence length="136" mass="15479">MKQQGSSALMMVMMVLLMGAGTLHFSRLLLEQGMSTVVDDRQRIAAFWQAQSALAWAEHLTWPQSVGWVCQQDTTAGWQSCLRSVKDQRFLLQGRGVDSELQLWRWVSWQQGKISRLPHGWIDFCPLSQGCEPDAQ</sequence>
<keyword evidence="1" id="KW-0472">Membrane</keyword>
<evidence type="ECO:0000256" key="1">
    <source>
        <dbReference type="SAM" id="Phobius"/>
    </source>
</evidence>
<comment type="caution">
    <text evidence="2">The sequence shown here is derived from an EMBL/GenBank/DDBJ whole genome shotgun (WGS) entry which is preliminary data.</text>
</comment>